<evidence type="ECO:0000313" key="1">
    <source>
        <dbReference type="Proteomes" id="UP000046392"/>
    </source>
</evidence>
<dbReference type="AlphaFoldDB" id="A0A0N5BDI2"/>
<keyword evidence="1" id="KW-1185">Reference proteome</keyword>
<dbReference type="Proteomes" id="UP000046392">
    <property type="component" value="Unplaced"/>
</dbReference>
<organism evidence="1 2">
    <name type="scientific">Strongyloides papillosus</name>
    <name type="common">Intestinal threadworm</name>
    <dbReference type="NCBI Taxonomy" id="174720"/>
    <lineage>
        <taxon>Eukaryota</taxon>
        <taxon>Metazoa</taxon>
        <taxon>Ecdysozoa</taxon>
        <taxon>Nematoda</taxon>
        <taxon>Chromadorea</taxon>
        <taxon>Rhabditida</taxon>
        <taxon>Tylenchina</taxon>
        <taxon>Panagrolaimomorpha</taxon>
        <taxon>Strongyloidoidea</taxon>
        <taxon>Strongyloididae</taxon>
        <taxon>Strongyloides</taxon>
    </lineage>
</organism>
<accession>A0A0N5BDI2</accession>
<sequence>MNIRELKKIMLFVLKYITFNWKNQLKKTNLKGYHKLFFNCLKLYAESIYHYKIFDIFKILSFMLLPLLMRGE</sequence>
<evidence type="ECO:0000313" key="2">
    <source>
        <dbReference type="WBParaSite" id="SPAL_0000406750.1"/>
    </source>
</evidence>
<protein>
    <submittedName>
        <fullName evidence="2">Uncharacterized protein</fullName>
    </submittedName>
</protein>
<reference evidence="2" key="1">
    <citation type="submission" date="2017-02" db="UniProtKB">
        <authorList>
            <consortium name="WormBaseParasite"/>
        </authorList>
    </citation>
    <scope>IDENTIFICATION</scope>
</reference>
<name>A0A0N5BDI2_STREA</name>
<proteinExistence type="predicted"/>
<dbReference type="WBParaSite" id="SPAL_0000406750.1">
    <property type="protein sequence ID" value="SPAL_0000406750.1"/>
    <property type="gene ID" value="SPAL_0000406750"/>
</dbReference>